<reference evidence="1 2" key="1">
    <citation type="journal article" date="2018" name="Front. Plant Sci.">
        <title>Red Clover (Trifolium pratense) and Zigzag Clover (T. medium) - A Picture of Genomic Similarities and Differences.</title>
        <authorList>
            <person name="Dluhosova J."/>
            <person name="Istvanek J."/>
            <person name="Nedelnik J."/>
            <person name="Repkova J."/>
        </authorList>
    </citation>
    <scope>NUCLEOTIDE SEQUENCE [LARGE SCALE GENOMIC DNA]</scope>
    <source>
        <strain evidence="2">cv. 10/8</strain>
        <tissue evidence="1">Leaf</tissue>
    </source>
</reference>
<dbReference type="Proteomes" id="UP000265520">
    <property type="component" value="Unassembled WGS sequence"/>
</dbReference>
<organism evidence="1 2">
    <name type="scientific">Trifolium medium</name>
    <dbReference type="NCBI Taxonomy" id="97028"/>
    <lineage>
        <taxon>Eukaryota</taxon>
        <taxon>Viridiplantae</taxon>
        <taxon>Streptophyta</taxon>
        <taxon>Embryophyta</taxon>
        <taxon>Tracheophyta</taxon>
        <taxon>Spermatophyta</taxon>
        <taxon>Magnoliopsida</taxon>
        <taxon>eudicotyledons</taxon>
        <taxon>Gunneridae</taxon>
        <taxon>Pentapetalae</taxon>
        <taxon>rosids</taxon>
        <taxon>fabids</taxon>
        <taxon>Fabales</taxon>
        <taxon>Fabaceae</taxon>
        <taxon>Papilionoideae</taxon>
        <taxon>50 kb inversion clade</taxon>
        <taxon>NPAAA clade</taxon>
        <taxon>Hologalegina</taxon>
        <taxon>IRL clade</taxon>
        <taxon>Trifolieae</taxon>
        <taxon>Trifolium</taxon>
    </lineage>
</organism>
<evidence type="ECO:0000313" key="1">
    <source>
        <dbReference type="EMBL" id="MCI57771.1"/>
    </source>
</evidence>
<proteinExistence type="predicted"/>
<name>A0A392T9K5_9FABA</name>
<keyword evidence="2" id="KW-1185">Reference proteome</keyword>
<protein>
    <submittedName>
        <fullName evidence="1">Uncharacterized protein</fullName>
    </submittedName>
</protein>
<dbReference type="EMBL" id="LXQA010534786">
    <property type="protein sequence ID" value="MCI57771.1"/>
    <property type="molecule type" value="Genomic_DNA"/>
</dbReference>
<dbReference type="AlphaFoldDB" id="A0A392T9K5"/>
<sequence>MALYYEMAEKRWPAMKLSLEKKNLQKKCTINKTYRN</sequence>
<evidence type="ECO:0000313" key="2">
    <source>
        <dbReference type="Proteomes" id="UP000265520"/>
    </source>
</evidence>
<comment type="caution">
    <text evidence="1">The sequence shown here is derived from an EMBL/GenBank/DDBJ whole genome shotgun (WGS) entry which is preliminary data.</text>
</comment>
<accession>A0A392T9K5</accession>
<feature type="non-terminal residue" evidence="1">
    <location>
        <position position="36"/>
    </location>
</feature>